<dbReference type="SUPFAM" id="SSF48208">
    <property type="entry name" value="Six-hairpin glycosidases"/>
    <property type="match status" value="1"/>
</dbReference>
<dbReference type="InterPro" id="IPR012341">
    <property type="entry name" value="6hp_glycosidase-like_sf"/>
</dbReference>
<dbReference type="PANTHER" id="PTHR34987">
    <property type="entry name" value="C, PUTATIVE (AFU_ORTHOLOGUE AFUA_3G02880)-RELATED"/>
    <property type="match status" value="1"/>
</dbReference>
<dbReference type="InterPro" id="IPR049164">
    <property type="entry name" value="Glyco_hydro_78_N"/>
</dbReference>
<comment type="caution">
    <text evidence="3">The sequence shown here is derived from an EMBL/GenBank/DDBJ whole genome shotgun (WGS) entry which is preliminary data.</text>
</comment>
<dbReference type="Pfam" id="PF17389">
    <property type="entry name" value="Bac_rhamnosid6H"/>
    <property type="match status" value="1"/>
</dbReference>
<dbReference type="InterPro" id="IPR035396">
    <property type="entry name" value="Bac_rhamnosid6H"/>
</dbReference>
<protein>
    <recommendedName>
        <fullName evidence="5">Alpha-L-rhamnosidase</fullName>
    </recommendedName>
</protein>
<name>A0ABR7G3P5_9FIRM</name>
<dbReference type="InterPro" id="IPR008928">
    <property type="entry name" value="6-hairpin_glycosidase_sf"/>
</dbReference>
<dbReference type="Pfam" id="PF21104">
    <property type="entry name" value="Glyco_hydro_78_N"/>
    <property type="match status" value="1"/>
</dbReference>
<evidence type="ECO:0008006" key="5">
    <source>
        <dbReference type="Google" id="ProtNLM"/>
    </source>
</evidence>
<keyword evidence="4" id="KW-1185">Reference proteome</keyword>
<evidence type="ECO:0000313" key="3">
    <source>
        <dbReference type="EMBL" id="MBC5682054.1"/>
    </source>
</evidence>
<feature type="domain" description="Glycosyl hydrolase family 78 alpha-rhamnosidase N-terminal" evidence="2">
    <location>
        <begin position="33"/>
        <end position="163"/>
    </location>
</feature>
<gene>
    <name evidence="3" type="ORF">H8S40_00350</name>
</gene>
<dbReference type="EMBL" id="JACOPE010000001">
    <property type="protein sequence ID" value="MBC5682054.1"/>
    <property type="molecule type" value="Genomic_DNA"/>
</dbReference>
<dbReference type="Proteomes" id="UP000631576">
    <property type="component" value="Unassembled WGS sequence"/>
</dbReference>
<reference evidence="3 4" key="1">
    <citation type="submission" date="2020-08" db="EMBL/GenBank/DDBJ databases">
        <title>Genome public.</title>
        <authorList>
            <person name="Liu C."/>
            <person name="Sun Q."/>
        </authorList>
    </citation>
    <scope>NUCLEOTIDE SEQUENCE [LARGE SCALE GENOMIC DNA]</scope>
    <source>
        <strain evidence="3 4">NSJ-13</strain>
    </source>
</reference>
<proteinExistence type="predicted"/>
<accession>A0ABR7G3P5</accession>
<evidence type="ECO:0000259" key="1">
    <source>
        <dbReference type="Pfam" id="PF17389"/>
    </source>
</evidence>
<sequence>MISDMRNQEFLNKALSLLPALKETKVEVAQTVEVYKEDSEIKIEKTETYSNKQLNKGSRIYLDFGDHQVGYLHLKLGYTGSHPDAPVWMRIHFAENPVELFENAKNYSGWICSSWIEEEQIHIDTIPSEIKLPRRYAFRYVMIEILDLSNKFNLIVEDAFCTAVSSVDDEELCEFQAQSKQLARLDQIACRTLHNCMQTVFEDGPKRDRRLWMGDLRMQALANYETYQKNDMVKACLYLFAALPMQDGKVGACLFLEPEPEVDDTQMFDYSLFFINTLWDYYEATNDRETLEELWPTALRQIELAKEHLDEEYLVRDSDVLGWCFVDWNLNLNKQASAQGILLYALSAAIRITQVLGEVLEEEKLAELYCECRNAANVRLWDKEKQCYISGKDRQVSVASQVWMVLGEAVEDSAAQQLMDRVENLDNAEGMVTPYMYHNYIDALLHVGEKNKALQKLETYWGGMVRLGADTFWELYNPENADESPYGGTIVNSYCHAWSCGPAYFLRKYFKMKEE</sequence>
<organism evidence="3 4">
    <name type="scientific">Ruminococcus hominis</name>
    <dbReference type="NCBI Taxonomy" id="2763065"/>
    <lineage>
        <taxon>Bacteria</taxon>
        <taxon>Bacillati</taxon>
        <taxon>Bacillota</taxon>
        <taxon>Clostridia</taxon>
        <taxon>Eubacteriales</taxon>
        <taxon>Oscillospiraceae</taxon>
        <taxon>Ruminococcus</taxon>
    </lineage>
</organism>
<evidence type="ECO:0000259" key="2">
    <source>
        <dbReference type="Pfam" id="PF21104"/>
    </source>
</evidence>
<evidence type="ECO:0000313" key="4">
    <source>
        <dbReference type="Proteomes" id="UP000631576"/>
    </source>
</evidence>
<feature type="domain" description="Alpha-L-rhamnosidase six-hairpin glycosidase" evidence="1">
    <location>
        <begin position="172"/>
        <end position="508"/>
    </location>
</feature>
<dbReference type="PANTHER" id="PTHR34987:SF4">
    <property type="entry name" value="ALPHA-L-RHAMNOSIDASE C-TERMINAL DOMAIN-CONTAINING PROTEIN"/>
    <property type="match status" value="1"/>
</dbReference>
<dbReference type="Gene3D" id="1.50.10.10">
    <property type="match status" value="1"/>
</dbReference>